<dbReference type="EMBL" id="JAKNJB010000003">
    <property type="protein sequence ID" value="MCG4525930.1"/>
    <property type="molecule type" value="Genomic_DNA"/>
</dbReference>
<proteinExistence type="predicted"/>
<accession>A0ABS9M573</accession>
<protein>
    <submittedName>
        <fullName evidence="3">Helix-turn-helix domain-containing protein</fullName>
    </submittedName>
</protein>
<dbReference type="CDD" id="cd00093">
    <property type="entry name" value="HTH_XRE"/>
    <property type="match status" value="1"/>
</dbReference>
<feature type="domain" description="HTH cro/C1-type" evidence="2">
    <location>
        <begin position="9"/>
        <end position="28"/>
    </location>
</feature>
<comment type="caution">
    <text evidence="3">The sequence shown here is derived from an EMBL/GenBank/DDBJ whole genome shotgun (WGS) entry which is preliminary data.</text>
</comment>
<reference evidence="3 4" key="1">
    <citation type="submission" date="2022-01" db="EMBL/GenBank/DDBJ databases">
        <title>Collection of gut derived symbiotic bacterial strains cultured from healthy donors.</title>
        <authorList>
            <person name="Lin H."/>
            <person name="Kohout C."/>
            <person name="Waligurski E."/>
            <person name="Pamer E.G."/>
        </authorList>
    </citation>
    <scope>NUCLEOTIDE SEQUENCE [LARGE SCALE GENOMIC DNA]</scope>
    <source>
        <strain evidence="3 4">DFI.3.7</strain>
    </source>
</reference>
<keyword evidence="4" id="KW-1185">Reference proteome</keyword>
<name>A0ABS9M573_9FIRM</name>
<organism evidence="3 4">
    <name type="scientific">Intestinimonas massiliensis</name>
    <name type="common">ex Afouda et al. 2020</name>
    <dbReference type="NCBI Taxonomy" id="1673721"/>
    <lineage>
        <taxon>Bacteria</taxon>
        <taxon>Bacillati</taxon>
        <taxon>Bacillota</taxon>
        <taxon>Clostridia</taxon>
        <taxon>Eubacteriales</taxon>
        <taxon>Intestinimonas</taxon>
    </lineage>
</organism>
<evidence type="ECO:0000256" key="1">
    <source>
        <dbReference type="SAM" id="MobiDB-lite"/>
    </source>
</evidence>
<sequence>MEPDFSERLKNYRRAKAMTQQDLADQLGSATRRSPAGSRGAAIPTCRCWSPWPGRWG</sequence>
<evidence type="ECO:0000313" key="4">
    <source>
        <dbReference type="Proteomes" id="UP001200313"/>
    </source>
</evidence>
<dbReference type="PROSITE" id="PS50943">
    <property type="entry name" value="HTH_CROC1"/>
    <property type="match status" value="1"/>
</dbReference>
<feature type="compositionally biased region" description="Polar residues" evidence="1">
    <location>
        <begin position="18"/>
        <end position="32"/>
    </location>
</feature>
<evidence type="ECO:0000259" key="2">
    <source>
        <dbReference type="PROSITE" id="PS50943"/>
    </source>
</evidence>
<dbReference type="Proteomes" id="UP001200313">
    <property type="component" value="Unassembled WGS sequence"/>
</dbReference>
<dbReference type="InterPro" id="IPR001387">
    <property type="entry name" value="Cro/C1-type_HTH"/>
</dbReference>
<gene>
    <name evidence="3" type="ORF">L0P79_02410</name>
</gene>
<dbReference type="SUPFAM" id="SSF47413">
    <property type="entry name" value="lambda repressor-like DNA-binding domains"/>
    <property type="match status" value="1"/>
</dbReference>
<dbReference type="Gene3D" id="1.10.260.40">
    <property type="entry name" value="lambda repressor-like DNA-binding domains"/>
    <property type="match status" value="1"/>
</dbReference>
<feature type="region of interest" description="Disordered" evidence="1">
    <location>
        <begin position="17"/>
        <end position="42"/>
    </location>
</feature>
<evidence type="ECO:0000313" key="3">
    <source>
        <dbReference type="EMBL" id="MCG4525930.1"/>
    </source>
</evidence>
<dbReference type="InterPro" id="IPR010982">
    <property type="entry name" value="Lambda_DNA-bd_dom_sf"/>
</dbReference>